<dbReference type="InterPro" id="IPR013783">
    <property type="entry name" value="Ig-like_fold"/>
</dbReference>
<protein>
    <submittedName>
        <fullName evidence="2">T9SS type A sorting domain-containing protein</fullName>
    </submittedName>
</protein>
<dbReference type="InterPro" id="IPR006626">
    <property type="entry name" value="PbH1"/>
</dbReference>
<sequence length="1711" mass="180508">MSSKPLFTHFISIILLIIGITPITLAQTVHRYVEVGGVTSGDCENPNSPCTLDHAIFSANEGDVLILGEGTFPDDEIDIGVTLRGLGPDLTILNNLLISADNVTIENVQVTGGTSPGIDIRASNFTLRHAAVNGYARNIEVATLSLTDITVDNCNLNDATNTAFWVNNTGSIDGLTITNTTMDNASYGLYLQNDNGSNNAVTNVTIRNSTFNNNTRKGMYIEKLNNALFENISVVNSGTDATYAWNAGIDINLKSDTYTDITIRNSYISGCGSLGPNNAGTSEARRPVGMTIKARTDAPSYNAVPASLSNVTLDGVYIDGLVNDLRFGEVDKTDNNGVDMSTVTLQHCVFDQASGGYELINEENNGTLTADHNHWQGAATPNTATFSTASIDIDNGLVLTNPIVDENHITYATLTDAIAGTGNTIQHILAGTVSGTTTVTRALTLSFPGAGYLDSDSRVTFENLTVNGGNLTLAGDVAISGSLDLTNNLLVGDYNMVLEGTQTGSGSITANDAGGLVLVGSGDVTTLRTSGTFDRVVVNRAGADITLTADMQTEHLALEQGYIDASAFDMVMTGTPIHGSNDSYVKGTFSLVVAGANVNNQLIFPIGQTTYKQLLMKGVNQVVSETYDGIFNESDPDAAPTFAGTDPLDALANNAEWVITPSSPADVSNVSRVALTYDHREQVSDPTNLRVAHLQGADWVNLGGSGTSPILTPGTNHPNPITAGIASYHFTLGNEGGTNFTSSDNVYVDGTATDDTGAGTMGDPKKTVAAGYAMVADGTGTLRIATGTYAESLTVHKDIDIIGTGSPVLDEITLEVTGNTYTGITADVVNVSSPATIQEAIDLSADAGTVNVSSGVFAENLDINKNLTLNGANAGISGNGTRGNETIVDPASNDDVMTVGNFNVTIDGFQIGTNALSSNALTGITYSSLAGVSCTVQNNVIYANSSGISIYNTIGTTINVSDNLVNMLALEDPVNATNPSIGVLGHTFLNSNVSFSNNNISGASYGYLVYYADNSSDPLLIDGGEITECTKGIEVDNTDRSTLFAPAYVTVQNVTISDFDGPDADLAQPDTQAGIYVFAKGSSSASTIDDVTIIIDNVDISGVGNSQTDYSAIYMADFQENTGPGGWDGTDDDDIGITATMTNSHIHDNLNRGVYVRGRNATLDITQSNISENGADPASGTGGHNIAARAYGQCTVTNSYFTSPGTQIGGIFDGFHLEDANSSISISLSSFNENGNGTISDGGGIDLSFNYFNSIDENEIALWVGVDDDFTPYFASGTDTDLVTEGFQPDLSSLYITTLGSQTMGTSRKQEAHDLIDEGGTLNVNDGDYTGSLISITKNLTVILTGTPEIDDLTVTGNKTLTIQGDLLVHGDITLTNSFIDIQSGAMSLGTLAGDITESSTAYITGTVTMQPEVYSTGPIINNLGVSLFTTSSLGEVSITRTTGPNAVVTGLPDNSIAAVWEITSTTAPIGVTNIEFSWFSAFDNGYTNTQLQSMGIFRDPGSGWVQIGGSNDLSGSDPRTFSITGLDDLGMWTFASDGAALPVELVSFKAKNELDHVLLNWQTASEINHDYFEIQRSRDRENFEALEKVSSHHNSTTLQNYEKKDYKPLSGKSYYRLKMVDFDGHTEYSPIVSVSFSNQSLVLFPNPTSKTLNIQSDIQASSVEAYNTSGKRTHLAIQNQQIDVSSLQPGIYILKIISNVGVTQSKFIKE</sequence>
<feature type="domain" description="Secretion system C-terminal sorting" evidence="1">
    <location>
        <begin position="1644"/>
        <end position="1709"/>
    </location>
</feature>
<dbReference type="SMART" id="SM00710">
    <property type="entry name" value="PbH1"/>
    <property type="match status" value="15"/>
</dbReference>
<dbReference type="Proteomes" id="UP001062165">
    <property type="component" value="Chromosome"/>
</dbReference>
<dbReference type="InterPro" id="IPR011050">
    <property type="entry name" value="Pectin_lyase_fold/virulence"/>
</dbReference>
<dbReference type="Gene3D" id="2.160.20.10">
    <property type="entry name" value="Single-stranded right-handed beta-helix, Pectin lyase-like"/>
    <property type="match status" value="2"/>
</dbReference>
<evidence type="ECO:0000259" key="1">
    <source>
        <dbReference type="Pfam" id="PF18962"/>
    </source>
</evidence>
<dbReference type="RefSeq" id="WP_263051444.1">
    <property type="nucleotide sequence ID" value="NZ_CP106735.1"/>
</dbReference>
<accession>A0ABY6D3M7</accession>
<dbReference type="SUPFAM" id="SSF51126">
    <property type="entry name" value="Pectin lyase-like"/>
    <property type="match status" value="4"/>
</dbReference>
<reference evidence="2" key="1">
    <citation type="submission" date="2022-10" db="EMBL/GenBank/DDBJ databases">
        <title>Comparative genomics and taxonomic characterization of three novel marine species of genus Reichenbachiella exhibiting antioxidant and polysaccharide degradation activities.</title>
        <authorList>
            <person name="Muhammad N."/>
            <person name="Lee Y.-J."/>
            <person name="Ko J."/>
            <person name="Kim S.-G."/>
        </authorList>
    </citation>
    <scope>NUCLEOTIDE SEQUENCE</scope>
    <source>
        <strain evidence="2">Wsw4-B4</strain>
    </source>
</reference>
<organism evidence="2 3">
    <name type="scientific">Reichenbachiella carrageenanivorans</name>
    <dbReference type="NCBI Taxonomy" id="2979869"/>
    <lineage>
        <taxon>Bacteria</taxon>
        <taxon>Pseudomonadati</taxon>
        <taxon>Bacteroidota</taxon>
        <taxon>Cytophagia</taxon>
        <taxon>Cytophagales</taxon>
        <taxon>Reichenbachiellaceae</taxon>
        <taxon>Reichenbachiella</taxon>
    </lineage>
</organism>
<dbReference type="EMBL" id="CP106735">
    <property type="protein sequence ID" value="UXX79713.1"/>
    <property type="molecule type" value="Genomic_DNA"/>
</dbReference>
<evidence type="ECO:0000313" key="2">
    <source>
        <dbReference type="EMBL" id="UXX79713.1"/>
    </source>
</evidence>
<keyword evidence="3" id="KW-1185">Reference proteome</keyword>
<dbReference type="Gene3D" id="2.60.40.10">
    <property type="entry name" value="Immunoglobulins"/>
    <property type="match status" value="1"/>
</dbReference>
<gene>
    <name evidence="2" type="ORF">N7E81_01130</name>
</gene>
<dbReference type="InterPro" id="IPR026444">
    <property type="entry name" value="Secre_tail"/>
</dbReference>
<dbReference type="Pfam" id="PF18962">
    <property type="entry name" value="Por_Secre_tail"/>
    <property type="match status" value="1"/>
</dbReference>
<dbReference type="NCBIfam" id="TIGR04183">
    <property type="entry name" value="Por_Secre_tail"/>
    <property type="match status" value="1"/>
</dbReference>
<proteinExistence type="predicted"/>
<evidence type="ECO:0000313" key="3">
    <source>
        <dbReference type="Proteomes" id="UP001062165"/>
    </source>
</evidence>
<dbReference type="InterPro" id="IPR012334">
    <property type="entry name" value="Pectin_lyas_fold"/>
</dbReference>
<name>A0ABY6D3M7_9BACT</name>